<dbReference type="EMBL" id="FPKR01000002">
    <property type="protein sequence ID" value="SFZ71969.1"/>
    <property type="molecule type" value="Genomic_DNA"/>
</dbReference>
<dbReference type="PANTHER" id="PTHR30420">
    <property type="entry name" value="N-SUCCINYLARGININE DIHYDROLASE"/>
    <property type="match status" value="1"/>
</dbReference>
<reference evidence="4 5" key="1">
    <citation type="submission" date="2016-11" db="EMBL/GenBank/DDBJ databases">
        <authorList>
            <person name="Jaros S."/>
            <person name="Januszkiewicz K."/>
            <person name="Wedrychowicz H."/>
        </authorList>
    </citation>
    <scope>NUCLEOTIDE SEQUENCE [LARGE SCALE GENOMIC DNA]</scope>
    <source>
        <strain evidence="4 5">DSM 18899</strain>
    </source>
</reference>
<evidence type="ECO:0000313" key="4">
    <source>
        <dbReference type="EMBL" id="SFZ71969.1"/>
    </source>
</evidence>
<dbReference type="GO" id="GO:0008791">
    <property type="term" value="F:arginine N-succinyltransferase activity"/>
    <property type="evidence" value="ECO:0007669"/>
    <property type="project" value="InterPro"/>
</dbReference>
<dbReference type="RefSeq" id="WP_072427050.1">
    <property type="nucleotide sequence ID" value="NZ_FPKR01000002.1"/>
</dbReference>
<dbReference type="AlphaFoldDB" id="A0A1K2H7Y8"/>
<keyword evidence="1" id="KW-0056">Arginine metabolism</keyword>
<dbReference type="Pfam" id="PF04958">
    <property type="entry name" value="AstA"/>
    <property type="match status" value="1"/>
</dbReference>
<protein>
    <submittedName>
        <fullName evidence="4">Arginine N-succinyltransferase</fullName>
    </submittedName>
</protein>
<dbReference type="PANTHER" id="PTHR30420:SF1">
    <property type="entry name" value="ARGININE N-SUCCINYLTRANSFERASE"/>
    <property type="match status" value="1"/>
</dbReference>
<keyword evidence="3" id="KW-0012">Acyltransferase</keyword>
<evidence type="ECO:0000256" key="2">
    <source>
        <dbReference type="ARBA" id="ARBA00022679"/>
    </source>
</evidence>
<dbReference type="InterPro" id="IPR007041">
    <property type="entry name" value="Arg_succinylTrfase_AstA/AruG"/>
</dbReference>
<keyword evidence="5" id="KW-1185">Reference proteome</keyword>
<dbReference type="InterPro" id="IPR016181">
    <property type="entry name" value="Acyl_CoA_acyltransferase"/>
</dbReference>
<evidence type="ECO:0000256" key="1">
    <source>
        <dbReference type="ARBA" id="ARBA00022503"/>
    </source>
</evidence>
<dbReference type="OrthoDB" id="21121at2"/>
<organism evidence="4 5">
    <name type="scientific">Chitinimonas taiwanensis DSM 18899</name>
    <dbReference type="NCBI Taxonomy" id="1121279"/>
    <lineage>
        <taxon>Bacteria</taxon>
        <taxon>Pseudomonadati</taxon>
        <taxon>Pseudomonadota</taxon>
        <taxon>Betaproteobacteria</taxon>
        <taxon>Neisseriales</taxon>
        <taxon>Chitinibacteraceae</taxon>
        <taxon>Chitinimonas</taxon>
    </lineage>
</organism>
<keyword evidence="2 4" id="KW-0808">Transferase</keyword>
<dbReference type="SUPFAM" id="SSF55729">
    <property type="entry name" value="Acyl-CoA N-acyltransferases (Nat)"/>
    <property type="match status" value="1"/>
</dbReference>
<dbReference type="STRING" id="1121279.SAMN02745887_00500"/>
<dbReference type="Gene3D" id="2.40.40.20">
    <property type="match status" value="1"/>
</dbReference>
<dbReference type="GO" id="GO:0006527">
    <property type="term" value="P:L-arginine catabolic process"/>
    <property type="evidence" value="ECO:0007669"/>
    <property type="project" value="InterPro"/>
</dbReference>
<evidence type="ECO:0000313" key="5">
    <source>
        <dbReference type="Proteomes" id="UP000186513"/>
    </source>
</evidence>
<gene>
    <name evidence="4" type="ORF">SAMN02745887_00500</name>
</gene>
<accession>A0A1K2H7Y8</accession>
<proteinExistence type="predicted"/>
<dbReference type="Proteomes" id="UP000186513">
    <property type="component" value="Unassembled WGS sequence"/>
</dbReference>
<evidence type="ECO:0000256" key="3">
    <source>
        <dbReference type="ARBA" id="ARBA00023315"/>
    </source>
</evidence>
<sequence length="335" mass="36464">MLVLRSSRLSDLPGVEVLAKESPVGVTSLPPNRDTLYRRIQASVDSFAADVSFHGEESYFFVLEDTTSAELVGVSGVVASAGFNEPFYSYRNETLIHASPGLGIHNKIHALSLCHDLTGNTLLTSFYCRPTLDFSCWSDLLSRARLLFIAQWPERFADAVVSEMVGVNGADGSSPFWDAVGRNFFGIDYQQAEFYCGVKGRKFIAELVPQHPIYVPLLSDAAQEAMGQINPSSAVPFDVLTREGFETENYIDIFDGGPTLYARTAAIRTIAQSRLITVRQGEGAGASYLVASTRLDDFRCTVAEAQLHDDELVLSAAAMTALGLQNGDTVRCAPL</sequence>
<dbReference type="NCBIfam" id="TIGR03243">
    <property type="entry name" value="arg_catab_AOST"/>
    <property type="match status" value="1"/>
</dbReference>
<name>A0A1K2H7Y8_9NEIS</name>